<reference evidence="8 9" key="1">
    <citation type="journal article" date="2012" name="Science">
        <title>The Paleozoic origin of enzymatic lignin decomposition reconstructed from 31 fungal genomes.</title>
        <authorList>
            <person name="Floudas D."/>
            <person name="Binder M."/>
            <person name="Riley R."/>
            <person name="Barry K."/>
            <person name="Blanchette R.A."/>
            <person name="Henrissat B."/>
            <person name="Martinez A.T."/>
            <person name="Otillar R."/>
            <person name="Spatafora J.W."/>
            <person name="Yadav J.S."/>
            <person name="Aerts A."/>
            <person name="Benoit I."/>
            <person name="Boyd A."/>
            <person name="Carlson A."/>
            <person name="Copeland A."/>
            <person name="Coutinho P.M."/>
            <person name="de Vries R.P."/>
            <person name="Ferreira P."/>
            <person name="Findley K."/>
            <person name="Foster B."/>
            <person name="Gaskell J."/>
            <person name="Glotzer D."/>
            <person name="Gorecki P."/>
            <person name="Heitman J."/>
            <person name="Hesse C."/>
            <person name="Hori C."/>
            <person name="Igarashi K."/>
            <person name="Jurgens J.A."/>
            <person name="Kallen N."/>
            <person name="Kersten P."/>
            <person name="Kohler A."/>
            <person name="Kuees U."/>
            <person name="Kumar T.K.A."/>
            <person name="Kuo A."/>
            <person name="LaButti K."/>
            <person name="Larrondo L.F."/>
            <person name="Lindquist E."/>
            <person name="Ling A."/>
            <person name="Lombard V."/>
            <person name="Lucas S."/>
            <person name="Lundell T."/>
            <person name="Martin R."/>
            <person name="McLaughlin D.J."/>
            <person name="Morgenstern I."/>
            <person name="Morin E."/>
            <person name="Murat C."/>
            <person name="Nagy L.G."/>
            <person name="Nolan M."/>
            <person name="Ohm R.A."/>
            <person name="Patyshakuliyeva A."/>
            <person name="Rokas A."/>
            <person name="Ruiz-Duenas F.J."/>
            <person name="Sabat G."/>
            <person name="Salamov A."/>
            <person name="Samejima M."/>
            <person name="Schmutz J."/>
            <person name="Slot J.C."/>
            <person name="St John F."/>
            <person name="Stenlid J."/>
            <person name="Sun H."/>
            <person name="Sun S."/>
            <person name="Syed K."/>
            <person name="Tsang A."/>
            <person name="Wiebenga A."/>
            <person name="Young D."/>
            <person name="Pisabarro A."/>
            <person name="Eastwood D.C."/>
            <person name="Martin F."/>
            <person name="Cullen D."/>
            <person name="Grigoriev I.V."/>
            <person name="Hibbett D.S."/>
        </authorList>
    </citation>
    <scope>NUCLEOTIDE SEQUENCE [LARGE SCALE GENOMIC DNA]</scope>
    <source>
        <strain evidence="8 9">DJM-731 SS1</strain>
    </source>
</reference>
<evidence type="ECO:0000256" key="1">
    <source>
        <dbReference type="ARBA" id="ARBA00004141"/>
    </source>
</evidence>
<gene>
    <name evidence="8" type="ORF">DACRYDRAFT_59664</name>
</gene>
<accession>M5FZQ0</accession>
<sequence>MSLPEKTTSKVEADEAFEPVVEDAGSVSDGDDALKLVGTRRQYVFDEEYNRRLTRKLDWVIPPICAAVYFTQFLDKTTLNYASIMGLPITGQNYNNVSMAFYIGFLVWEFPTQYIAQRLPIAKYLGCNVVVWGAIVMLHAVAPYFGPFFALRFILGMLESCVAPILILIISMFYRKNEQASRIACFYLMNGLTSIFGGFVAYGISFYPGSYAPWKIIYLLLGGLAIVVGIVVLLFLPDSPVTARFLTEEERIAALERVRDDQGGTHNKTFKRYQVWEAVLDPRTWCIVLVTMLTSIPNGALSNFSNIIIKSFGYTSQQALILSTPGGLVGAVTTVLCGYFSDRRGDRMMPIVGAVVPTIVGAAILVGASNSGIKGLLLFAIYLVQTFGSALSVIYAWNASNTSGHTKKVTINAVTLVAFAIGNIIGTEIFQPSDAPAYIPGKTAIIVLLCITIVVCVLLRVLNIRLNREKKRELERLMAEHGWGEEEVRRERERNAFADKTDRENPYFVYTL</sequence>
<keyword evidence="4 6" id="KW-1133">Transmembrane helix</keyword>
<feature type="transmembrane region" description="Helical" evidence="6">
    <location>
        <begin position="186"/>
        <end position="204"/>
    </location>
</feature>
<evidence type="ECO:0000256" key="4">
    <source>
        <dbReference type="ARBA" id="ARBA00022989"/>
    </source>
</evidence>
<organism evidence="8 9">
    <name type="scientific">Dacryopinax primogenitus (strain DJM 731)</name>
    <name type="common">Brown rot fungus</name>
    <dbReference type="NCBI Taxonomy" id="1858805"/>
    <lineage>
        <taxon>Eukaryota</taxon>
        <taxon>Fungi</taxon>
        <taxon>Dikarya</taxon>
        <taxon>Basidiomycota</taxon>
        <taxon>Agaricomycotina</taxon>
        <taxon>Dacrymycetes</taxon>
        <taxon>Dacrymycetales</taxon>
        <taxon>Dacrymycetaceae</taxon>
        <taxon>Dacryopinax</taxon>
    </lineage>
</organism>
<dbReference type="OrthoDB" id="6730379at2759"/>
<dbReference type="SUPFAM" id="SSF103473">
    <property type="entry name" value="MFS general substrate transporter"/>
    <property type="match status" value="1"/>
</dbReference>
<dbReference type="STRING" id="1858805.M5FZQ0"/>
<dbReference type="InterPro" id="IPR036259">
    <property type="entry name" value="MFS_trans_sf"/>
</dbReference>
<keyword evidence="2" id="KW-0813">Transport</keyword>
<feature type="transmembrane region" description="Helical" evidence="6">
    <location>
        <begin position="124"/>
        <end position="145"/>
    </location>
</feature>
<feature type="transmembrane region" description="Helical" evidence="6">
    <location>
        <begin position="351"/>
        <end position="369"/>
    </location>
</feature>
<feature type="domain" description="Major facilitator superfamily (MFS) profile" evidence="7">
    <location>
        <begin position="51"/>
        <end position="468"/>
    </location>
</feature>
<dbReference type="InterPro" id="IPR011701">
    <property type="entry name" value="MFS"/>
</dbReference>
<protein>
    <submittedName>
        <fullName evidence="8">MFS general substrate transporter</fullName>
    </submittedName>
</protein>
<feature type="transmembrane region" description="Helical" evidence="6">
    <location>
        <begin position="216"/>
        <end position="236"/>
    </location>
</feature>
<dbReference type="OMA" id="MNGLTQV"/>
<dbReference type="GO" id="GO:0022857">
    <property type="term" value="F:transmembrane transporter activity"/>
    <property type="evidence" value="ECO:0007669"/>
    <property type="project" value="InterPro"/>
</dbReference>
<dbReference type="EMBL" id="JH795879">
    <property type="protein sequence ID" value="EJT96987.1"/>
    <property type="molecule type" value="Genomic_DNA"/>
</dbReference>
<feature type="transmembrane region" description="Helical" evidence="6">
    <location>
        <begin position="151"/>
        <end position="174"/>
    </location>
</feature>
<dbReference type="Proteomes" id="UP000030653">
    <property type="component" value="Unassembled WGS sequence"/>
</dbReference>
<feature type="transmembrane region" description="Helical" evidence="6">
    <location>
        <begin position="409"/>
        <end position="431"/>
    </location>
</feature>
<evidence type="ECO:0000256" key="5">
    <source>
        <dbReference type="ARBA" id="ARBA00023136"/>
    </source>
</evidence>
<feature type="transmembrane region" description="Helical" evidence="6">
    <location>
        <begin position="375"/>
        <end position="397"/>
    </location>
</feature>
<evidence type="ECO:0000256" key="2">
    <source>
        <dbReference type="ARBA" id="ARBA00022448"/>
    </source>
</evidence>
<evidence type="ECO:0000313" key="9">
    <source>
        <dbReference type="Proteomes" id="UP000030653"/>
    </source>
</evidence>
<dbReference type="GO" id="GO:0016020">
    <property type="term" value="C:membrane"/>
    <property type="evidence" value="ECO:0007669"/>
    <property type="project" value="UniProtKB-SubCell"/>
</dbReference>
<evidence type="ECO:0000259" key="7">
    <source>
        <dbReference type="PROSITE" id="PS50850"/>
    </source>
</evidence>
<dbReference type="RefSeq" id="XP_040623885.1">
    <property type="nucleotide sequence ID" value="XM_040775578.1"/>
</dbReference>
<keyword evidence="9" id="KW-1185">Reference proteome</keyword>
<evidence type="ECO:0000256" key="6">
    <source>
        <dbReference type="SAM" id="Phobius"/>
    </source>
</evidence>
<dbReference type="HOGENOM" id="CLU_001265_0_5_1"/>
<dbReference type="Gene3D" id="1.20.1250.20">
    <property type="entry name" value="MFS general substrate transporter like domains"/>
    <property type="match status" value="2"/>
</dbReference>
<dbReference type="InterPro" id="IPR020846">
    <property type="entry name" value="MFS_dom"/>
</dbReference>
<dbReference type="Pfam" id="PF07690">
    <property type="entry name" value="MFS_1"/>
    <property type="match status" value="1"/>
</dbReference>
<dbReference type="PANTHER" id="PTHR43791">
    <property type="entry name" value="PERMEASE-RELATED"/>
    <property type="match status" value="1"/>
</dbReference>
<dbReference type="GeneID" id="63690640"/>
<name>M5FZQ0_DACPD</name>
<dbReference type="PROSITE" id="PS50850">
    <property type="entry name" value="MFS"/>
    <property type="match status" value="1"/>
</dbReference>
<comment type="subcellular location">
    <subcellularLocation>
        <location evidence="1">Membrane</location>
        <topology evidence="1">Multi-pass membrane protein</topology>
    </subcellularLocation>
</comment>
<feature type="transmembrane region" description="Helical" evidence="6">
    <location>
        <begin position="443"/>
        <end position="462"/>
    </location>
</feature>
<keyword evidence="3 6" id="KW-0812">Transmembrane</keyword>
<feature type="transmembrane region" description="Helical" evidence="6">
    <location>
        <begin position="94"/>
        <end position="112"/>
    </location>
</feature>
<evidence type="ECO:0000256" key="3">
    <source>
        <dbReference type="ARBA" id="ARBA00022692"/>
    </source>
</evidence>
<dbReference type="AlphaFoldDB" id="M5FZQ0"/>
<keyword evidence="5 6" id="KW-0472">Membrane</keyword>
<proteinExistence type="predicted"/>
<evidence type="ECO:0000313" key="8">
    <source>
        <dbReference type="EMBL" id="EJT96987.1"/>
    </source>
</evidence>
<feature type="transmembrane region" description="Helical" evidence="6">
    <location>
        <begin position="57"/>
        <end position="74"/>
    </location>
</feature>
<dbReference type="PANTHER" id="PTHR43791:SF1">
    <property type="entry name" value="ALLANTOATE PERMEASE"/>
    <property type="match status" value="1"/>
</dbReference>